<dbReference type="GO" id="GO:0004722">
    <property type="term" value="F:protein serine/threonine phosphatase activity"/>
    <property type="evidence" value="ECO:0007669"/>
    <property type="project" value="UniProtKB-EC"/>
</dbReference>
<protein>
    <submittedName>
        <fullName evidence="9">Dual specificity phosphatase</fullName>
    </submittedName>
</protein>
<dbReference type="PANTHER" id="PTHR45948:SF2">
    <property type="entry name" value="DUAL SPECIFICITY PROTEIN PHOSPHATASE"/>
    <property type="match status" value="1"/>
</dbReference>
<keyword evidence="6" id="KW-1133">Transmembrane helix</keyword>
<dbReference type="InterPro" id="IPR000340">
    <property type="entry name" value="Dual-sp_phosphatase_cat-dom"/>
</dbReference>
<dbReference type="InterPro" id="IPR029021">
    <property type="entry name" value="Prot-tyrosine_phosphatase-like"/>
</dbReference>
<proteinExistence type="inferred from homology"/>
<dbReference type="Pfam" id="PF00782">
    <property type="entry name" value="DSPc"/>
    <property type="match status" value="1"/>
</dbReference>
<feature type="domain" description="Tyrosine-protein phosphatase" evidence="7">
    <location>
        <begin position="48"/>
        <end position="191"/>
    </location>
</feature>
<evidence type="ECO:0000313" key="9">
    <source>
        <dbReference type="WBParaSite" id="maker-PairedContig_5037-snap-gene-0.7-mRNA-1"/>
    </source>
</evidence>
<evidence type="ECO:0000256" key="4">
    <source>
        <dbReference type="ARBA" id="ARBA00047761"/>
    </source>
</evidence>
<dbReference type="SUPFAM" id="SSF52799">
    <property type="entry name" value="(Phosphotyrosine protein) phosphatases II"/>
    <property type="match status" value="1"/>
</dbReference>
<keyword evidence="6" id="KW-0812">Transmembrane</keyword>
<dbReference type="InterPro" id="IPR003595">
    <property type="entry name" value="Tyr_Pase_cat"/>
</dbReference>
<dbReference type="Gene3D" id="3.90.190.10">
    <property type="entry name" value="Protein tyrosine phosphatase superfamily"/>
    <property type="match status" value="1"/>
</dbReference>
<dbReference type="WBParaSite" id="maker-PairedContig_5037-snap-gene-0.7-mRNA-1">
    <property type="protein sequence ID" value="maker-PairedContig_5037-snap-gene-0.7-mRNA-1"/>
    <property type="gene ID" value="maker-PairedContig_5037-snap-gene-0.7"/>
</dbReference>
<dbReference type="AlphaFoldDB" id="A0A1I8ETL2"/>
<keyword evidence="2" id="KW-0378">Hydrolase</keyword>
<name>A0A1I8ETL2_WUCBA</name>
<evidence type="ECO:0000256" key="5">
    <source>
        <dbReference type="ARBA" id="ARBA00048336"/>
    </source>
</evidence>
<accession>A0A1I8ETL2</accession>
<dbReference type="GO" id="GO:0007165">
    <property type="term" value="P:signal transduction"/>
    <property type="evidence" value="ECO:0007669"/>
    <property type="project" value="TreeGrafter"/>
</dbReference>
<sequence length="281" mass="32397">MRHKLLIITIREISRDRINSMQNAEQISQQKERNVKKLLEWKGRNWYGMTKILPYLYLGGLRDANDVEQLREKQIDYMVSIHELSGRIGNTLDDRNILHIHIADVPEANISEYFMETTTFIHRARLAKKSVLVHCIAGVSRSVCIIAAYLIIVCDMSYAAALAYIVNKRPCANPNFGFRMQLAKYAGKRSFSEIMMRNQFDNEAFDELKANDKKMLLLNFPANFPPDAPNESAVCVDTKPPSSNTFLKKGCVEYMKRQNNPEFFNDANISFIDQTDSFLRQ</sequence>
<comment type="catalytic activity">
    <reaction evidence="4">
        <text>O-phospho-L-seryl-[protein] + H2O = L-seryl-[protein] + phosphate</text>
        <dbReference type="Rhea" id="RHEA:20629"/>
        <dbReference type="Rhea" id="RHEA-COMP:9863"/>
        <dbReference type="Rhea" id="RHEA-COMP:11604"/>
        <dbReference type="ChEBI" id="CHEBI:15377"/>
        <dbReference type="ChEBI" id="CHEBI:29999"/>
        <dbReference type="ChEBI" id="CHEBI:43474"/>
        <dbReference type="ChEBI" id="CHEBI:83421"/>
        <dbReference type="EC" id="3.1.3.16"/>
    </reaction>
</comment>
<evidence type="ECO:0000259" key="7">
    <source>
        <dbReference type="PROSITE" id="PS50054"/>
    </source>
</evidence>
<dbReference type="InterPro" id="IPR020422">
    <property type="entry name" value="TYR_PHOSPHATASE_DUAL_dom"/>
</dbReference>
<dbReference type="STRING" id="6293.A0A1I8ETL2"/>
<feature type="transmembrane region" description="Helical" evidence="6">
    <location>
        <begin position="131"/>
        <end position="152"/>
    </location>
</feature>
<dbReference type="SMART" id="SM00404">
    <property type="entry name" value="PTPc_motif"/>
    <property type="match status" value="1"/>
</dbReference>
<dbReference type="InterPro" id="IPR000387">
    <property type="entry name" value="Tyr_Pase_dom"/>
</dbReference>
<keyword evidence="3" id="KW-0904">Protein phosphatase</keyword>
<organism evidence="9">
    <name type="scientific">Wuchereria bancrofti</name>
    <dbReference type="NCBI Taxonomy" id="6293"/>
    <lineage>
        <taxon>Eukaryota</taxon>
        <taxon>Metazoa</taxon>
        <taxon>Ecdysozoa</taxon>
        <taxon>Nematoda</taxon>
        <taxon>Chromadorea</taxon>
        <taxon>Rhabditida</taxon>
        <taxon>Spirurina</taxon>
        <taxon>Spiruromorpha</taxon>
        <taxon>Filarioidea</taxon>
        <taxon>Onchocercidae</taxon>
        <taxon>Wuchereria</taxon>
    </lineage>
</organism>
<dbReference type="GO" id="GO:0005829">
    <property type="term" value="C:cytosol"/>
    <property type="evidence" value="ECO:0007669"/>
    <property type="project" value="TreeGrafter"/>
</dbReference>
<dbReference type="SMART" id="SM00195">
    <property type="entry name" value="DSPc"/>
    <property type="match status" value="1"/>
</dbReference>
<feature type="domain" description="Tyrosine specific protein phosphatases" evidence="8">
    <location>
        <begin position="112"/>
        <end position="170"/>
    </location>
</feature>
<evidence type="ECO:0000256" key="2">
    <source>
        <dbReference type="ARBA" id="ARBA00022801"/>
    </source>
</evidence>
<dbReference type="GO" id="GO:0004725">
    <property type="term" value="F:protein tyrosine phosphatase activity"/>
    <property type="evidence" value="ECO:0007669"/>
    <property type="project" value="TreeGrafter"/>
</dbReference>
<evidence type="ECO:0000256" key="1">
    <source>
        <dbReference type="ARBA" id="ARBA00008601"/>
    </source>
</evidence>
<evidence type="ECO:0000259" key="8">
    <source>
        <dbReference type="PROSITE" id="PS50056"/>
    </source>
</evidence>
<reference evidence="9" key="1">
    <citation type="submission" date="2016-11" db="UniProtKB">
        <authorList>
            <consortium name="WormBaseParasite"/>
        </authorList>
    </citation>
    <scope>IDENTIFICATION</scope>
    <source>
        <strain evidence="9">pt0022</strain>
    </source>
</reference>
<evidence type="ECO:0000256" key="3">
    <source>
        <dbReference type="ARBA" id="ARBA00022912"/>
    </source>
</evidence>
<evidence type="ECO:0000256" key="6">
    <source>
        <dbReference type="SAM" id="Phobius"/>
    </source>
</evidence>
<comment type="catalytic activity">
    <reaction evidence="5">
        <text>O-phospho-L-threonyl-[protein] + H2O = L-threonyl-[protein] + phosphate</text>
        <dbReference type="Rhea" id="RHEA:47004"/>
        <dbReference type="Rhea" id="RHEA-COMP:11060"/>
        <dbReference type="Rhea" id="RHEA-COMP:11605"/>
        <dbReference type="ChEBI" id="CHEBI:15377"/>
        <dbReference type="ChEBI" id="CHEBI:30013"/>
        <dbReference type="ChEBI" id="CHEBI:43474"/>
        <dbReference type="ChEBI" id="CHEBI:61977"/>
        <dbReference type="EC" id="3.1.3.16"/>
    </reaction>
</comment>
<dbReference type="PROSITE" id="PS50056">
    <property type="entry name" value="TYR_PHOSPHATASE_2"/>
    <property type="match status" value="1"/>
</dbReference>
<comment type="similarity">
    <text evidence="1">Belongs to the protein-tyrosine phosphatase family. Non-receptor class dual specificity subfamily.</text>
</comment>
<dbReference type="PROSITE" id="PS50054">
    <property type="entry name" value="TYR_PHOSPHATASE_DUAL"/>
    <property type="match status" value="1"/>
</dbReference>
<keyword evidence="6" id="KW-0472">Membrane</keyword>
<dbReference type="PANTHER" id="PTHR45948">
    <property type="entry name" value="DUAL SPECIFICITY PROTEIN PHOSPHATASE DDB_G0269404-RELATED"/>
    <property type="match status" value="1"/>
</dbReference>